<dbReference type="EC" id="3.2.1.18" evidence="3"/>
<sequence>MTRGRPRAPGAAAAGPGRRALLVASGLSAVSAGAALCGAGPAVAEGTDRTRYPAAAGAGAGRFAESVVWAAGEDAAVEHFLYGLVVTARGTVLACSEARLDPSDTGAHHIAVKRSTDGGGSWPASVLVERGTDGRCWANPTLVADPVSGRVMLFYALNSGNDSSRVFFRASRDDGRTWSDRTEVTGLFAADPRARPFHLPGPGHGLCLRDGRLLVQVWHRESVTLPVAARAYGASVLVSDDHGVTWRAGGTLPVDPAYPVNESRLFERSDGAVVLEGRCSSGGVRPRITSVSRDRGGSWAPPVFDPAVRSYTSVDSGMARLSGGYREQGVSRLLFSRPDSTTARQNLTVGVSYDEGRSFPYEKVVYPGPAGYSDLAHFADGTVLVLYGKDTSEGRPVDHVALARFDLAWLTGGRDSNRTGPRWHEHRYDAASLAMLHTDRLRAARSAADPYTAAGRGLLLRCAGPGASVTFRLDVPAPGRYELVVRCRLRPGGPSLTALLDGRGRAAEFSTDLADGIGYGEFSAGRHVLTRAGAHTLTLTVVAAGTGGAGAGSGGDADVELDYLALRA</sequence>
<protein>
    <recommendedName>
        <fullName evidence="3">exo-alpha-sialidase</fullName>
        <ecNumber evidence="3">3.2.1.18</ecNumber>
    </recommendedName>
</protein>
<dbReference type="InterPro" id="IPR026856">
    <property type="entry name" value="Sialidase_fam"/>
</dbReference>
<dbReference type="SUPFAM" id="SSF50939">
    <property type="entry name" value="Sialidases"/>
    <property type="match status" value="1"/>
</dbReference>
<dbReference type="GO" id="GO:0009313">
    <property type="term" value="P:oligosaccharide catabolic process"/>
    <property type="evidence" value="ECO:0007669"/>
    <property type="project" value="TreeGrafter"/>
</dbReference>
<evidence type="ECO:0000256" key="3">
    <source>
        <dbReference type="ARBA" id="ARBA00012733"/>
    </source>
</evidence>
<comment type="similarity">
    <text evidence="2">Belongs to the glycosyl hydrolase 33 family.</text>
</comment>
<dbReference type="OrthoDB" id="7294637at2"/>
<dbReference type="InterPro" id="IPR011040">
    <property type="entry name" value="Sialidase"/>
</dbReference>
<dbReference type="EMBL" id="FNVU01000003">
    <property type="protein sequence ID" value="SEG16310.1"/>
    <property type="molecule type" value="Genomic_DNA"/>
</dbReference>
<evidence type="ECO:0000256" key="1">
    <source>
        <dbReference type="ARBA" id="ARBA00000427"/>
    </source>
</evidence>
<evidence type="ECO:0000313" key="6">
    <source>
        <dbReference type="EMBL" id="SEG16310.1"/>
    </source>
</evidence>
<dbReference type="GO" id="GO:0006689">
    <property type="term" value="P:ganglioside catabolic process"/>
    <property type="evidence" value="ECO:0007669"/>
    <property type="project" value="TreeGrafter"/>
</dbReference>
<feature type="chain" id="PRO_5038529536" description="exo-alpha-sialidase" evidence="4">
    <location>
        <begin position="35"/>
        <end position="568"/>
    </location>
</feature>
<dbReference type="GO" id="GO:0004308">
    <property type="term" value="F:exo-alpha-sialidase activity"/>
    <property type="evidence" value="ECO:0007669"/>
    <property type="project" value="UniProtKB-EC"/>
</dbReference>
<accession>A0A1H5XY76</accession>
<dbReference type="Proteomes" id="UP000236754">
    <property type="component" value="Unassembled WGS sequence"/>
</dbReference>
<organism evidence="6 7">
    <name type="scientific">Actinacidiphila yanglinensis</name>
    <dbReference type="NCBI Taxonomy" id="310779"/>
    <lineage>
        <taxon>Bacteria</taxon>
        <taxon>Bacillati</taxon>
        <taxon>Actinomycetota</taxon>
        <taxon>Actinomycetes</taxon>
        <taxon>Kitasatosporales</taxon>
        <taxon>Streptomycetaceae</taxon>
        <taxon>Actinacidiphila</taxon>
    </lineage>
</organism>
<dbReference type="Pfam" id="PF13088">
    <property type="entry name" value="BNR_2"/>
    <property type="match status" value="1"/>
</dbReference>
<dbReference type="AlphaFoldDB" id="A0A1H5XY76"/>
<proteinExistence type="inferred from homology"/>
<feature type="domain" description="Sialidase" evidence="5">
    <location>
        <begin position="102"/>
        <end position="383"/>
    </location>
</feature>
<evidence type="ECO:0000259" key="5">
    <source>
        <dbReference type="Pfam" id="PF13088"/>
    </source>
</evidence>
<dbReference type="InterPro" id="IPR036278">
    <property type="entry name" value="Sialidase_sf"/>
</dbReference>
<dbReference type="Gene3D" id="2.120.10.10">
    <property type="match status" value="1"/>
</dbReference>
<keyword evidence="7" id="KW-1185">Reference proteome</keyword>
<dbReference type="PROSITE" id="PS51318">
    <property type="entry name" value="TAT"/>
    <property type="match status" value="1"/>
</dbReference>
<dbReference type="PANTHER" id="PTHR10628">
    <property type="entry name" value="SIALIDASE"/>
    <property type="match status" value="1"/>
</dbReference>
<dbReference type="InterPro" id="IPR006311">
    <property type="entry name" value="TAT_signal"/>
</dbReference>
<dbReference type="RefSeq" id="WP_103885183.1">
    <property type="nucleotide sequence ID" value="NZ_FNVU01000003.1"/>
</dbReference>
<reference evidence="6 7" key="1">
    <citation type="submission" date="2016-10" db="EMBL/GenBank/DDBJ databases">
        <authorList>
            <person name="de Groot N.N."/>
        </authorList>
    </citation>
    <scope>NUCLEOTIDE SEQUENCE [LARGE SCALE GENOMIC DNA]</scope>
    <source>
        <strain evidence="6 7">CGMCC 4.2023</strain>
    </source>
</reference>
<dbReference type="GO" id="GO:0016020">
    <property type="term" value="C:membrane"/>
    <property type="evidence" value="ECO:0007669"/>
    <property type="project" value="TreeGrafter"/>
</dbReference>
<keyword evidence="4" id="KW-0732">Signal</keyword>
<dbReference type="Gene3D" id="2.60.120.260">
    <property type="entry name" value="Galactose-binding domain-like"/>
    <property type="match status" value="1"/>
</dbReference>
<evidence type="ECO:0000313" key="7">
    <source>
        <dbReference type="Proteomes" id="UP000236754"/>
    </source>
</evidence>
<name>A0A1H5XY76_9ACTN</name>
<comment type="catalytic activity">
    <reaction evidence="1">
        <text>Hydrolysis of alpha-(2-&gt;3)-, alpha-(2-&gt;6)-, alpha-(2-&gt;8)- glycosidic linkages of terminal sialic acid residues in oligosaccharides, glycoproteins, glycolipids, colominic acid and synthetic substrates.</text>
        <dbReference type="EC" id="3.2.1.18"/>
    </reaction>
</comment>
<dbReference type="CDD" id="cd15482">
    <property type="entry name" value="Sialidase_non-viral"/>
    <property type="match status" value="1"/>
</dbReference>
<evidence type="ECO:0000256" key="2">
    <source>
        <dbReference type="ARBA" id="ARBA00009348"/>
    </source>
</evidence>
<gene>
    <name evidence="6" type="ORF">SAMN05216223_103459</name>
</gene>
<feature type="signal peptide" evidence="4">
    <location>
        <begin position="1"/>
        <end position="34"/>
    </location>
</feature>
<dbReference type="PANTHER" id="PTHR10628:SF30">
    <property type="entry name" value="EXO-ALPHA-SIALIDASE"/>
    <property type="match status" value="1"/>
</dbReference>
<evidence type="ECO:0000256" key="4">
    <source>
        <dbReference type="SAM" id="SignalP"/>
    </source>
</evidence>
<dbReference type="GO" id="GO:0005737">
    <property type="term" value="C:cytoplasm"/>
    <property type="evidence" value="ECO:0007669"/>
    <property type="project" value="TreeGrafter"/>
</dbReference>